<feature type="region of interest" description="Disordered" evidence="2">
    <location>
        <begin position="467"/>
        <end position="491"/>
    </location>
</feature>
<evidence type="ECO:0000256" key="1">
    <source>
        <dbReference type="SAM" id="Coils"/>
    </source>
</evidence>
<evidence type="ECO:0000256" key="2">
    <source>
        <dbReference type="SAM" id="MobiDB-lite"/>
    </source>
</evidence>
<comment type="caution">
    <text evidence="3">The sequence shown here is derived from an EMBL/GenBank/DDBJ whole genome shotgun (WGS) entry which is preliminary data.</text>
</comment>
<evidence type="ECO:0000313" key="3">
    <source>
        <dbReference type="EMBL" id="GEU47600.1"/>
    </source>
</evidence>
<protein>
    <submittedName>
        <fullName evidence="3">Uncharacterized protein</fullName>
    </submittedName>
</protein>
<dbReference type="AlphaFoldDB" id="A0A6L2KFR9"/>
<organism evidence="3">
    <name type="scientific">Tanacetum cinerariifolium</name>
    <name type="common">Dalmatian daisy</name>
    <name type="synonym">Chrysanthemum cinerariifolium</name>
    <dbReference type="NCBI Taxonomy" id="118510"/>
    <lineage>
        <taxon>Eukaryota</taxon>
        <taxon>Viridiplantae</taxon>
        <taxon>Streptophyta</taxon>
        <taxon>Embryophyta</taxon>
        <taxon>Tracheophyta</taxon>
        <taxon>Spermatophyta</taxon>
        <taxon>Magnoliopsida</taxon>
        <taxon>eudicotyledons</taxon>
        <taxon>Gunneridae</taxon>
        <taxon>Pentapetalae</taxon>
        <taxon>asterids</taxon>
        <taxon>campanulids</taxon>
        <taxon>Asterales</taxon>
        <taxon>Asteraceae</taxon>
        <taxon>Asteroideae</taxon>
        <taxon>Anthemideae</taxon>
        <taxon>Anthemidinae</taxon>
        <taxon>Tanacetum</taxon>
    </lineage>
</organism>
<gene>
    <name evidence="3" type="ORF">Tci_019578</name>
</gene>
<feature type="coiled-coil region" evidence="1">
    <location>
        <begin position="213"/>
        <end position="254"/>
    </location>
</feature>
<proteinExistence type="predicted"/>
<feature type="compositionally biased region" description="Basic and acidic residues" evidence="2">
    <location>
        <begin position="111"/>
        <end position="136"/>
    </location>
</feature>
<reference evidence="3" key="1">
    <citation type="journal article" date="2019" name="Sci. Rep.">
        <title>Draft genome of Tanacetum cinerariifolium, the natural source of mosquito coil.</title>
        <authorList>
            <person name="Yamashiro T."/>
            <person name="Shiraishi A."/>
            <person name="Satake H."/>
            <person name="Nakayama K."/>
        </authorList>
    </citation>
    <scope>NUCLEOTIDE SEQUENCE</scope>
</reference>
<name>A0A6L2KFR9_TANCI</name>
<keyword evidence="1" id="KW-0175">Coiled coil</keyword>
<feature type="compositionally biased region" description="Basic and acidic residues" evidence="2">
    <location>
        <begin position="480"/>
        <end position="491"/>
    </location>
</feature>
<dbReference type="EMBL" id="BKCJ010002295">
    <property type="protein sequence ID" value="GEU47600.1"/>
    <property type="molecule type" value="Genomic_DNA"/>
</dbReference>
<accession>A0A6L2KFR9</accession>
<sequence>MNNLEKKLNNEILHEKDSKCALSVIKVQFDKFIHLKMLKSSNYDSNAREARQDFKDYTQMEALSFKDLIIQHMEYIEQCIVERARHEQEIHNRIVSDKGNDQGLENQSNTSKDESSGLKNECNDKSTSGDDTDIKPSYDTKLMVEVPYTAKYNVLDVDTKHYEQHGCIINTCVVEKVDSNVIPDSPDMYDNEIQTDQNDVECDDERAAIANLIANLKLDIDEYKNIQKQLKKANASLTQKLKEYKSTLAETSRTLGESNSIRDRLLAQKEIDIKEGLKLKAYEISVVKEKHDELVKQSLLTKSHYEGLVKETTKTQKDSFTFVHELKQEMHVDLKYVKFLKNEIDELESDKAEFSNMYDILFARMKSPKHVSFQSQRESVGSNDMVHNYYLEEAKKKAQLQKDKALNTKPSVQQSARLPNTANVVAVWYTVLAVCQSRSVQCSSGLLFLTAKLLEDLKELAEYKESLENSSKEIATSNSNKEKEEPQQDSDIRQLIREECCVEVCEE</sequence>
<feature type="region of interest" description="Disordered" evidence="2">
    <location>
        <begin position="93"/>
        <end position="136"/>
    </location>
</feature>